<keyword evidence="1" id="KW-1133">Transmembrane helix</keyword>
<evidence type="ECO:0000313" key="2">
    <source>
        <dbReference type="EMBL" id="CBY15143.1"/>
    </source>
</evidence>
<organism evidence="2">
    <name type="scientific">Oikopleura dioica</name>
    <name type="common">Tunicate</name>
    <dbReference type="NCBI Taxonomy" id="34765"/>
    <lineage>
        <taxon>Eukaryota</taxon>
        <taxon>Metazoa</taxon>
        <taxon>Chordata</taxon>
        <taxon>Tunicata</taxon>
        <taxon>Appendicularia</taxon>
        <taxon>Copelata</taxon>
        <taxon>Oikopleuridae</taxon>
        <taxon>Oikopleura</taxon>
    </lineage>
</organism>
<evidence type="ECO:0000313" key="3">
    <source>
        <dbReference type="Proteomes" id="UP000001307"/>
    </source>
</evidence>
<keyword evidence="3" id="KW-1185">Reference proteome</keyword>
<dbReference type="EMBL" id="FN653431">
    <property type="protein sequence ID" value="CBY15143.1"/>
    <property type="molecule type" value="Genomic_DNA"/>
</dbReference>
<gene>
    <name evidence="2" type="ORF">GSOID_T00012036001</name>
</gene>
<reference evidence="2" key="1">
    <citation type="journal article" date="2010" name="Science">
        <title>Plasticity of animal genome architecture unmasked by rapid evolution of a pelagic tunicate.</title>
        <authorList>
            <person name="Denoeud F."/>
            <person name="Henriet S."/>
            <person name="Mungpakdee S."/>
            <person name="Aury J.M."/>
            <person name="Da Silva C."/>
            <person name="Brinkmann H."/>
            <person name="Mikhaleva J."/>
            <person name="Olsen L.C."/>
            <person name="Jubin C."/>
            <person name="Canestro C."/>
            <person name="Bouquet J.M."/>
            <person name="Danks G."/>
            <person name="Poulain J."/>
            <person name="Campsteijn C."/>
            <person name="Adamski M."/>
            <person name="Cross I."/>
            <person name="Yadetie F."/>
            <person name="Muffato M."/>
            <person name="Louis A."/>
            <person name="Butcher S."/>
            <person name="Tsagkogeorga G."/>
            <person name="Konrad A."/>
            <person name="Singh S."/>
            <person name="Jensen M.F."/>
            <person name="Cong E.H."/>
            <person name="Eikeseth-Otteraa H."/>
            <person name="Noel B."/>
            <person name="Anthouard V."/>
            <person name="Porcel B.M."/>
            <person name="Kachouri-Lafond R."/>
            <person name="Nishino A."/>
            <person name="Ugolini M."/>
            <person name="Chourrout P."/>
            <person name="Nishida H."/>
            <person name="Aasland R."/>
            <person name="Huzurbazar S."/>
            <person name="Westhof E."/>
            <person name="Delsuc F."/>
            <person name="Lehrach H."/>
            <person name="Reinhardt R."/>
            <person name="Weissenbach J."/>
            <person name="Roy S.W."/>
            <person name="Artiguenave F."/>
            <person name="Postlethwait J.H."/>
            <person name="Manak J.R."/>
            <person name="Thompson E.M."/>
            <person name="Jaillon O."/>
            <person name="Du Pasquier L."/>
            <person name="Boudinot P."/>
            <person name="Liberles D.A."/>
            <person name="Volff J.N."/>
            <person name="Philippe H."/>
            <person name="Lenhard B."/>
            <person name="Roest Crollius H."/>
            <person name="Wincker P."/>
            <person name="Chourrout D."/>
        </authorList>
    </citation>
    <scope>NUCLEOTIDE SEQUENCE [LARGE SCALE GENOMIC DNA]</scope>
</reference>
<protein>
    <submittedName>
        <fullName evidence="2">Uncharacterized protein</fullName>
    </submittedName>
</protein>
<accession>E4XZT1</accession>
<keyword evidence="1" id="KW-0812">Transmembrane</keyword>
<keyword evidence="1" id="KW-0472">Membrane</keyword>
<proteinExistence type="predicted"/>
<sequence length="247" mass="28426">MNGNQHSLNLLINIIFPSIEFEGFGPELHEENYKVAGMETGSRQYFSWCNAIERETFESILALVWLFEVFLSTFKERNLAGCADPTFGKSRFNPAGSPVHSFHFLSALQASHGPISTVMEAMERIYGMVHMKEENLFPLSSSQEKSPLTSAYFEKVARFRNATDLHCEECFYHVSHRGEVVEVREENGLQDGYEPAYPAATHPEDSEDYAWYYGRLHRDEPAGQQRFFVSLHLSLIFLMFYHFILIS</sequence>
<dbReference type="InParanoid" id="E4XZT1"/>
<feature type="transmembrane region" description="Helical" evidence="1">
    <location>
        <begin position="227"/>
        <end position="246"/>
    </location>
</feature>
<dbReference type="AlphaFoldDB" id="E4XZT1"/>
<evidence type="ECO:0000256" key="1">
    <source>
        <dbReference type="SAM" id="Phobius"/>
    </source>
</evidence>
<dbReference type="Proteomes" id="UP000001307">
    <property type="component" value="Unassembled WGS sequence"/>
</dbReference>
<name>E4XZT1_OIKDI</name>